<comment type="caution">
    <text evidence="2">The sequence shown here is derived from an EMBL/GenBank/DDBJ whole genome shotgun (WGS) entry which is preliminary data.</text>
</comment>
<name>A0A2S8REL3_9FIRM</name>
<dbReference type="EMBL" id="NEMB01000003">
    <property type="protein sequence ID" value="PQQ68257.1"/>
    <property type="molecule type" value="Genomic_DNA"/>
</dbReference>
<protein>
    <submittedName>
        <fullName evidence="2">50S ribosomal protein L7/L12</fullName>
    </submittedName>
</protein>
<accession>A0A2S8REL3</accession>
<evidence type="ECO:0000313" key="3">
    <source>
        <dbReference type="Proteomes" id="UP000239720"/>
    </source>
</evidence>
<dbReference type="Gene3D" id="3.30.1390.10">
    <property type="match status" value="1"/>
</dbReference>
<dbReference type="OrthoDB" id="2157431at2"/>
<sequence length="100" mass="11200">MFEEIIYAGIGIVLIFVIIIMNNIAQEIKKTNILLNKIAKKLGVPEPCEDSIIKTFVAEGKKVEGVKRYREIAGGGLKEAHEYIEKLMQAKDIKAVENNI</sequence>
<keyword evidence="1" id="KW-0472">Membrane</keyword>
<keyword evidence="2" id="KW-0687">Ribonucleoprotein</keyword>
<reference evidence="2 3" key="1">
    <citation type="journal article" date="2018" name="Syst. Appl. Microbiol.">
        <title>Characterization and high-quality draft genome sequence of Herbivorax saccincola A7, an anaerobic, alkaliphilic, thermophilic, cellulolytic, and xylanolytic bacterium.</title>
        <authorList>
            <person name="Aikawa S."/>
            <person name="Baramee S."/>
            <person name="Sermsathanaswadi J."/>
            <person name="Thianheng P."/>
            <person name="Tachaapaikoon C."/>
            <person name="Shikata A."/>
            <person name="Waeonukul R."/>
            <person name="Pason P."/>
            <person name="Ratanakhanokchai K."/>
            <person name="Kosugi A."/>
        </authorList>
    </citation>
    <scope>NUCLEOTIDE SEQUENCE [LARGE SCALE GENOMIC DNA]</scope>
    <source>
        <strain evidence="2 3">A7</strain>
    </source>
</reference>
<evidence type="ECO:0000313" key="2">
    <source>
        <dbReference type="EMBL" id="PQQ68257.1"/>
    </source>
</evidence>
<proteinExistence type="predicted"/>
<dbReference type="Proteomes" id="UP000239720">
    <property type="component" value="Unassembled WGS sequence"/>
</dbReference>
<organism evidence="2 3">
    <name type="scientific">Acetivibrio saccincola</name>
    <dbReference type="NCBI Taxonomy" id="1677857"/>
    <lineage>
        <taxon>Bacteria</taxon>
        <taxon>Bacillati</taxon>
        <taxon>Bacillota</taxon>
        <taxon>Clostridia</taxon>
        <taxon>Eubacteriales</taxon>
        <taxon>Oscillospiraceae</taxon>
        <taxon>Acetivibrio</taxon>
    </lineage>
</organism>
<feature type="transmembrane region" description="Helical" evidence="1">
    <location>
        <begin position="6"/>
        <end position="25"/>
    </location>
</feature>
<dbReference type="AlphaFoldDB" id="A0A2S8REL3"/>
<evidence type="ECO:0000256" key="1">
    <source>
        <dbReference type="SAM" id="Phobius"/>
    </source>
</evidence>
<keyword evidence="1" id="KW-1133">Transmembrane helix</keyword>
<keyword evidence="1" id="KW-0812">Transmembrane</keyword>
<dbReference type="GO" id="GO:0005840">
    <property type="term" value="C:ribosome"/>
    <property type="evidence" value="ECO:0007669"/>
    <property type="project" value="UniProtKB-KW"/>
</dbReference>
<dbReference type="InterPro" id="IPR014719">
    <property type="entry name" value="Ribosomal_bL12_C/ClpS-like"/>
</dbReference>
<keyword evidence="2" id="KW-0689">Ribosomal protein</keyword>
<gene>
    <name evidence="2" type="ORF">B9R14_04585</name>
</gene>